<keyword evidence="1" id="KW-0812">Transmembrane</keyword>
<sequence length="71" mass="8375">MRNFIYLDLLYPVFMFIFGIIMISSPRSLMRKAKYDEESLKTESWVKKLGIGLCVFAVGFGIYIFYKLKYA</sequence>
<keyword evidence="1" id="KW-1133">Transmembrane helix</keyword>
<dbReference type="RefSeq" id="WP_135105345.1">
    <property type="nucleotide sequence ID" value="NZ_CABTJG010000013.1"/>
</dbReference>
<evidence type="ECO:0000256" key="1">
    <source>
        <dbReference type="SAM" id="Phobius"/>
    </source>
</evidence>
<feature type="transmembrane region" description="Helical" evidence="1">
    <location>
        <begin position="6"/>
        <end position="24"/>
    </location>
</feature>
<protein>
    <submittedName>
        <fullName evidence="2">Uncharacterized protein</fullName>
    </submittedName>
</protein>
<reference evidence="2" key="1">
    <citation type="submission" date="2016-04" db="EMBL/GenBank/DDBJ databases">
        <authorList>
            <person name="Evans L.H."/>
            <person name="Alamgir A."/>
            <person name="Owens N."/>
            <person name="Weber N.D."/>
            <person name="Virtaneva K."/>
            <person name="Barbian K."/>
            <person name="Babar A."/>
            <person name="Rosenke K."/>
        </authorList>
    </citation>
    <scope>NUCLEOTIDE SEQUENCE</scope>
    <source>
        <strain evidence="2">86-2</strain>
    </source>
</reference>
<dbReference type="EMBL" id="FLUL01000001">
    <property type="protein sequence ID" value="SBW03544.1"/>
    <property type="molecule type" value="Genomic_DNA"/>
</dbReference>
<gene>
    <name evidence="2" type="ORF">KL86DYS2_12455</name>
</gene>
<evidence type="ECO:0000313" key="2">
    <source>
        <dbReference type="EMBL" id="SBW03544.1"/>
    </source>
</evidence>
<organism evidence="2">
    <name type="scientific">uncultured Dysgonomonas sp</name>
    <dbReference type="NCBI Taxonomy" id="206096"/>
    <lineage>
        <taxon>Bacteria</taxon>
        <taxon>Pseudomonadati</taxon>
        <taxon>Bacteroidota</taxon>
        <taxon>Bacteroidia</taxon>
        <taxon>Bacteroidales</taxon>
        <taxon>Dysgonomonadaceae</taxon>
        <taxon>Dysgonomonas</taxon>
        <taxon>environmental samples</taxon>
    </lineage>
</organism>
<name>A0A212JVQ2_9BACT</name>
<keyword evidence="1" id="KW-0472">Membrane</keyword>
<feature type="transmembrane region" description="Helical" evidence="1">
    <location>
        <begin position="45"/>
        <end position="66"/>
    </location>
</feature>
<accession>A0A212JVQ2</accession>
<dbReference type="AlphaFoldDB" id="A0A212JVQ2"/>
<proteinExistence type="predicted"/>